<evidence type="ECO:0000256" key="1">
    <source>
        <dbReference type="SAM" id="MobiDB-lite"/>
    </source>
</evidence>
<dbReference type="EMBL" id="CM010629">
    <property type="protein sequence ID" value="RID73376.1"/>
    <property type="molecule type" value="Genomic_DNA"/>
</dbReference>
<protein>
    <submittedName>
        <fullName evidence="2">Uncharacterized protein</fullName>
    </submittedName>
</protein>
<dbReference type="Proteomes" id="UP000264353">
    <property type="component" value="Chromosome A2"/>
</dbReference>
<name>A0A398ADL6_BRACM</name>
<organism evidence="2 3">
    <name type="scientific">Brassica campestris</name>
    <name type="common">Field mustard</name>
    <dbReference type="NCBI Taxonomy" id="3711"/>
    <lineage>
        <taxon>Eukaryota</taxon>
        <taxon>Viridiplantae</taxon>
        <taxon>Streptophyta</taxon>
        <taxon>Embryophyta</taxon>
        <taxon>Tracheophyta</taxon>
        <taxon>Spermatophyta</taxon>
        <taxon>Magnoliopsida</taxon>
        <taxon>eudicotyledons</taxon>
        <taxon>Gunneridae</taxon>
        <taxon>Pentapetalae</taxon>
        <taxon>rosids</taxon>
        <taxon>malvids</taxon>
        <taxon>Brassicales</taxon>
        <taxon>Brassicaceae</taxon>
        <taxon>Brassiceae</taxon>
        <taxon>Brassica</taxon>
    </lineage>
</organism>
<gene>
    <name evidence="2" type="ORF">BRARA_B00529</name>
</gene>
<feature type="region of interest" description="Disordered" evidence="1">
    <location>
        <begin position="118"/>
        <end position="137"/>
    </location>
</feature>
<proteinExistence type="predicted"/>
<dbReference type="AlphaFoldDB" id="A0A398ADL6"/>
<evidence type="ECO:0000313" key="3">
    <source>
        <dbReference type="Proteomes" id="UP000264353"/>
    </source>
</evidence>
<reference evidence="2 3" key="1">
    <citation type="submission" date="2018-06" db="EMBL/GenBank/DDBJ databases">
        <title>WGS assembly of Brassica rapa FPsc.</title>
        <authorList>
            <person name="Bowman J."/>
            <person name="Kohchi T."/>
            <person name="Yamato K."/>
            <person name="Jenkins J."/>
            <person name="Shu S."/>
            <person name="Ishizaki K."/>
            <person name="Yamaoka S."/>
            <person name="Nishihama R."/>
            <person name="Nakamura Y."/>
            <person name="Berger F."/>
            <person name="Adam C."/>
            <person name="Aki S."/>
            <person name="Althoff F."/>
            <person name="Araki T."/>
            <person name="Arteaga-Vazquez M."/>
            <person name="Balasubrmanian S."/>
            <person name="Bauer D."/>
            <person name="Boehm C."/>
            <person name="Briginshaw L."/>
            <person name="Caballero-Perez J."/>
            <person name="Catarino B."/>
            <person name="Chen F."/>
            <person name="Chiyoda S."/>
            <person name="Chovatia M."/>
            <person name="Davies K."/>
            <person name="Delmans M."/>
            <person name="Demura T."/>
            <person name="Dierschke T."/>
            <person name="Dolan L."/>
            <person name="Dorantes-Acosta A."/>
            <person name="Eklund D."/>
            <person name="Florent S."/>
            <person name="Flores-Sandoval E."/>
            <person name="Fujiyama A."/>
            <person name="Fukuzawa H."/>
            <person name="Galik B."/>
            <person name="Grimanelli D."/>
            <person name="Grimwood J."/>
            <person name="Grossniklaus U."/>
            <person name="Hamada T."/>
            <person name="Haseloff J."/>
            <person name="Hetherington A."/>
            <person name="Higo A."/>
            <person name="Hirakawa Y."/>
            <person name="Hundley H."/>
            <person name="Ikeda Y."/>
            <person name="Inoue K."/>
            <person name="Inoue S."/>
            <person name="Ishida S."/>
            <person name="Jia Q."/>
            <person name="Kakita M."/>
            <person name="Kanazawa T."/>
            <person name="Kawai Y."/>
            <person name="Kawashima T."/>
            <person name="Kennedy M."/>
            <person name="Kinose K."/>
            <person name="Kinoshita T."/>
            <person name="Kohara Y."/>
            <person name="Koide E."/>
            <person name="Komatsu K."/>
            <person name="Kopischke S."/>
            <person name="Kubo M."/>
            <person name="Kyozuka J."/>
            <person name="Lagercrantz U."/>
            <person name="Lin S."/>
            <person name="Lindquist E."/>
            <person name="Lipzen A."/>
            <person name="Lu C."/>
            <person name="Luna E."/>
            <person name="Martienssen R."/>
            <person name="Minamino N."/>
            <person name="Mizutani M."/>
            <person name="Mizutani M."/>
            <person name="Mochizuki N."/>
            <person name="Monte I."/>
            <person name="Mosher R."/>
            <person name="Nagasaki H."/>
            <person name="Nakagami H."/>
            <person name="Naramoto S."/>
            <person name="Nishitani K."/>
            <person name="Ohtani M."/>
            <person name="Okamoto T."/>
            <person name="Okumura M."/>
            <person name="Phillips J."/>
            <person name="Pollak B."/>
            <person name="Reinders A."/>
            <person name="Roevekamp M."/>
            <person name="Sano R."/>
            <person name="Sawa S."/>
            <person name="Schmid M."/>
            <person name="Shirakawa M."/>
            <person name="Solano R."/>
            <person name="Spunde A."/>
            <person name="Suetsugu N."/>
            <person name="Sugano S."/>
            <person name="Sugiyama A."/>
            <person name="Sun R."/>
            <person name="Suzuki Y."/>
            <person name="Takenaka M."/>
            <person name="Takezawa D."/>
            <person name="Tomogane H."/>
            <person name="Tsuzuki M."/>
            <person name="Ueda T."/>
            <person name="Umeda M."/>
            <person name="Ward J."/>
            <person name="Watanabe Y."/>
            <person name="Yazaki K."/>
            <person name="Yokoyama R."/>
            <person name="Yoshitake Y."/>
            <person name="Yotsui I."/>
            <person name="Zachgo S."/>
            <person name="Schmutz J."/>
        </authorList>
    </citation>
    <scope>NUCLEOTIDE SEQUENCE [LARGE SCALE GENOMIC DNA]</scope>
    <source>
        <strain evidence="3">cv. B-3</strain>
    </source>
</reference>
<sequence>MADQRRKRITSATVIGFSSREHYRAKRKKNLVRVIITLVLSGTTTEVKRSLLAQVCTVPHETFQLDNLSLVRFGGIAYPLALVVQQLLGGENFHFGSPFLDWLVTVCNSDRTQRRPKSCAVEKEKSQRPLLPQENAVNVGVKARKRDKLPKLSVQQSDGAKYGKRYSHRNKDVINSLERELKDKLNAENSLQKHDVELDLRKNDQESLNPNQRGSMSDNIYNDGRGLMMQRPNWNTSVTQIGVTTQPLLNQNWQSKSTWANANGVERDPNLLRVANNAAQIIHRGSSSDQSLFSVFSQCSSRSAIESESSSDQVVASGNYEMVMGGVGSILAQPTNLLD</sequence>
<evidence type="ECO:0000313" key="2">
    <source>
        <dbReference type="EMBL" id="RID73376.1"/>
    </source>
</evidence>
<accession>A0A398ADL6</accession>